<dbReference type="AlphaFoldDB" id="A0A6C0BCM6"/>
<feature type="transmembrane region" description="Helical" evidence="1">
    <location>
        <begin position="47"/>
        <end position="68"/>
    </location>
</feature>
<keyword evidence="1" id="KW-0472">Membrane</keyword>
<sequence length="110" mass="12414">MRVLLFSAILYLTGVAALLFFKPAYMFNEDGTWKEFGLAKSEKLTPFPVWLFCIVWALVSYSVVRIFSPTEVSSEKVKTGKMKPGYYALNKASAGEEIPRYVFIGEDAPE</sequence>
<evidence type="ECO:0000313" key="2">
    <source>
        <dbReference type="EMBL" id="QHS89319.1"/>
    </source>
</evidence>
<organism evidence="2">
    <name type="scientific">viral metagenome</name>
    <dbReference type="NCBI Taxonomy" id="1070528"/>
    <lineage>
        <taxon>unclassified sequences</taxon>
        <taxon>metagenomes</taxon>
        <taxon>organismal metagenomes</taxon>
    </lineage>
</organism>
<dbReference type="EMBL" id="MN739108">
    <property type="protein sequence ID" value="QHS89319.1"/>
    <property type="molecule type" value="Genomic_DNA"/>
</dbReference>
<accession>A0A6C0BCM6</accession>
<keyword evidence="1" id="KW-1133">Transmembrane helix</keyword>
<evidence type="ECO:0000256" key="1">
    <source>
        <dbReference type="SAM" id="Phobius"/>
    </source>
</evidence>
<proteinExistence type="predicted"/>
<keyword evidence="1" id="KW-0812">Transmembrane</keyword>
<name>A0A6C0BCM6_9ZZZZ</name>
<protein>
    <submittedName>
        <fullName evidence="2">Uncharacterized protein</fullName>
    </submittedName>
</protein>
<reference evidence="2" key="1">
    <citation type="journal article" date="2020" name="Nature">
        <title>Giant virus diversity and host interactions through global metagenomics.</title>
        <authorList>
            <person name="Schulz F."/>
            <person name="Roux S."/>
            <person name="Paez-Espino D."/>
            <person name="Jungbluth S."/>
            <person name="Walsh D.A."/>
            <person name="Denef V.J."/>
            <person name="McMahon K.D."/>
            <person name="Konstantinidis K.T."/>
            <person name="Eloe-Fadrosh E.A."/>
            <person name="Kyrpides N.C."/>
            <person name="Woyke T."/>
        </authorList>
    </citation>
    <scope>NUCLEOTIDE SEQUENCE</scope>
    <source>
        <strain evidence="2">GVMAG-M-3300010158-60</strain>
    </source>
</reference>